<comment type="caution">
    <text evidence="3">The sequence shown here is derived from an EMBL/GenBank/DDBJ whole genome shotgun (WGS) entry which is preliminary data.</text>
</comment>
<dbReference type="SMART" id="SM01214">
    <property type="entry name" value="Fmp27_GFWDK"/>
    <property type="match status" value="1"/>
</dbReference>
<dbReference type="SMART" id="SM01215">
    <property type="entry name" value="Fmp27_SW"/>
    <property type="match status" value="1"/>
</dbReference>
<dbReference type="Proteomes" id="UP000717328">
    <property type="component" value="Unassembled WGS sequence"/>
</dbReference>
<organism evidence="3 4">
    <name type="scientific">Sphagnurus paluster</name>
    <dbReference type="NCBI Taxonomy" id="117069"/>
    <lineage>
        <taxon>Eukaryota</taxon>
        <taxon>Fungi</taxon>
        <taxon>Dikarya</taxon>
        <taxon>Basidiomycota</taxon>
        <taxon>Agaricomycotina</taxon>
        <taxon>Agaricomycetes</taxon>
        <taxon>Agaricomycetidae</taxon>
        <taxon>Agaricales</taxon>
        <taxon>Tricholomatineae</taxon>
        <taxon>Lyophyllaceae</taxon>
        <taxon>Sphagnurus</taxon>
    </lineage>
</organism>
<keyword evidence="4" id="KW-1185">Reference proteome</keyword>
<reference evidence="3" key="2">
    <citation type="submission" date="2021-10" db="EMBL/GenBank/DDBJ databases">
        <title>Phylogenomics reveals ancestral predisposition of the termite-cultivated fungus Termitomyces towards a domesticated lifestyle.</title>
        <authorList>
            <person name="Auxier B."/>
            <person name="Grum-Grzhimaylo A."/>
            <person name="Cardenas M.E."/>
            <person name="Lodge J.D."/>
            <person name="Laessoe T."/>
            <person name="Pedersen O."/>
            <person name="Smith M.E."/>
            <person name="Kuyper T.W."/>
            <person name="Franco-Molano E.A."/>
            <person name="Baroni T.J."/>
            <person name="Aanen D.K."/>
        </authorList>
    </citation>
    <scope>NUCLEOTIDE SEQUENCE</scope>
    <source>
        <strain evidence="3">D49</strain>
    </source>
</reference>
<reference evidence="3" key="1">
    <citation type="submission" date="2021-02" db="EMBL/GenBank/DDBJ databases">
        <authorList>
            <person name="Nieuwenhuis M."/>
            <person name="Van De Peppel L.J.J."/>
        </authorList>
    </citation>
    <scope>NUCLEOTIDE SEQUENCE</scope>
    <source>
        <strain evidence="3">D49</strain>
    </source>
</reference>
<dbReference type="Pfam" id="PF10344">
    <property type="entry name" value="Hobbit"/>
    <property type="match status" value="1"/>
</dbReference>
<dbReference type="InterPro" id="IPR045167">
    <property type="entry name" value="Hobbit"/>
</dbReference>
<proteinExistence type="predicted"/>
<accession>A0A9P7K7U5</accession>
<dbReference type="InterPro" id="IPR019441">
    <property type="entry name" value="FMP27/BLTP2/Hobbit_GFWDK_RBG"/>
</dbReference>
<evidence type="ECO:0000313" key="4">
    <source>
        <dbReference type="Proteomes" id="UP000717328"/>
    </source>
</evidence>
<evidence type="ECO:0000259" key="2">
    <source>
        <dbReference type="SMART" id="SM01215"/>
    </source>
</evidence>
<sequence>MDLNASMGFNPREATVDTHSVEVSLNIGDCSLELDTLKLLLKNLKPMKPFPRPDSPSSPLSYFTVRSLTPSTGNISPQPSPPLALSPGIMSPSSPTSPFFDVLSASIRSRRRLNERLRDVKSVSIISVLQHAELKISSVTLATQRKWGQDPYDLKLEDIVLGSSLCTSTSQNPFHKYWMGQSRKANNYDPDAYGIMFSIRQIFIDRRTKLDTMRLFAMETVDFQALVTQWPAPWLVPSPFMCGDPNAPLLAIRGKIGGMEVTERLERLRELVAHIVPPSNAENVTPVTPSIPTPYFQLPRLAFEIEFGTIRGRIICADTAGFPFAVELRNNGFVVSAESSYERERQRNTHQYAPDHDHTPLQLDFKFSLILDPIFVRVRSKTSVDMAKFTQLRSSDVEFLHDPSMISVESFQCLIEGHALAAITSDRESVASVLSTSSIFNIHLSSDAVCFETWSPHVIGAIHQLLSIMPPHEETVPPPVSSLSTPLLDRLPGGVSFTVAVARFVVFTTAPDINPADMLELSRGLVLRTSLSFNYSSMHSGHVHRFHDLLQRTETRHKLYLPQEPVVDAVSAARASAVTQNASAYVRIRLSDMVLRSAVATYYEADNPFIFERDDCAFDNSEFLWAPSIRVDICLSGKRGTLLSKAEDSCEVSIQIPNFKATFQLAYVYSTMLGIQTIKSIIPPSPPRHPTQRLSSPQLVVRVKVVITTVQVLCILKTQRFAARIDGIEVHAFADHPLSAQLHKFVVWACLPTQSKWDYETGDRWEEFICLQSLLGSLAPAHGNPTISLDGESGRFRIPFGYVFADFITDITVTMKAIRHLAHISAHNQYSPMPSPEPEGPKSIPSISISLRWLCVEAADDSLETKLAVIWRCGQDAAKHRIEREDAFQAKLAAIYQAESEVAPSGSTQGEQDYHFGASHSIPINEARRRLDEVHELDWTLRLQNLRQKHGKSEDAVNQTLRGKHPVRGAGVIPNIVPVAPPNQAPPLFRALLNGLFLTLHRPSFPEENLPDFLYEQGDGLPRETQFSLLVPLHLNLTLSSLHVTLRDYPLPLFSIPPNTDRNTAAWEFDTDLVVAEEMGSELSVDWLDCPVLDADNGVPGAPAFSIAVPKTIMPVKSYANPIVRVTTKAATILSWSVSYTPAIQDVMRVIETLSTAPRDSSPGVGFWDKVCLPTRNLIPL</sequence>
<dbReference type="OrthoDB" id="1562405at2759"/>
<gene>
    <name evidence="3" type="ORF">H0H81_004931</name>
</gene>
<dbReference type="AlphaFoldDB" id="A0A9P7K7U5"/>
<dbReference type="PANTHER" id="PTHR15678">
    <property type="entry name" value="ANTIGEN MLAA-22-RELATED"/>
    <property type="match status" value="1"/>
</dbReference>
<dbReference type="EMBL" id="JABCKI010005726">
    <property type="protein sequence ID" value="KAG5639270.1"/>
    <property type="molecule type" value="Genomic_DNA"/>
</dbReference>
<dbReference type="InterPro" id="IPR019415">
    <property type="entry name" value="FMP27_SW_RBG"/>
</dbReference>
<evidence type="ECO:0000313" key="3">
    <source>
        <dbReference type="EMBL" id="KAG5639270.1"/>
    </source>
</evidence>
<evidence type="ECO:0000259" key="1">
    <source>
        <dbReference type="SMART" id="SM01214"/>
    </source>
</evidence>
<feature type="domain" description="FMP27 SW motif-containing RBG unit" evidence="2">
    <location>
        <begin position="926"/>
        <end position="1030"/>
    </location>
</feature>
<name>A0A9P7K7U5_9AGAR</name>
<dbReference type="PANTHER" id="PTHR15678:SF6">
    <property type="entry name" value="BRIDGE-LIKE LIPID TRANSFER PROTEIN FAMILY MEMBER 2"/>
    <property type="match status" value="1"/>
</dbReference>
<feature type="domain" description="FMP27/BLTP2/Hobbit GFWDK motif-containing RBG unit" evidence="1">
    <location>
        <begin position="1048"/>
        <end position="1179"/>
    </location>
</feature>
<protein>
    <submittedName>
        <fullName evidence="3">Uncharacterized protein</fullName>
    </submittedName>
</protein>